<evidence type="ECO:0000313" key="2">
    <source>
        <dbReference type="Proteomes" id="UP001157167"/>
    </source>
</evidence>
<gene>
    <name evidence="1" type="ORF">GCM10007933_03610</name>
</gene>
<dbReference type="InterPro" id="IPR056958">
    <property type="entry name" value="Phage_tail_tube_init_put"/>
</dbReference>
<protein>
    <submittedName>
        <fullName evidence="1">Uncharacterized protein</fullName>
    </submittedName>
</protein>
<dbReference type="Proteomes" id="UP001157167">
    <property type="component" value="Unassembled WGS sequence"/>
</dbReference>
<proteinExistence type="predicted"/>
<comment type="caution">
    <text evidence="1">The sequence shown here is derived from an EMBL/GenBank/DDBJ whole genome shotgun (WGS) entry which is preliminary data.</text>
</comment>
<accession>A0ABQ6F6M2</accession>
<dbReference type="RefSeq" id="WP_284186474.1">
    <property type="nucleotide sequence ID" value="NZ_BSPX01000002.1"/>
</dbReference>
<dbReference type="EMBL" id="BSPX01000002">
    <property type="protein sequence ID" value="GLT20909.1"/>
    <property type="molecule type" value="Genomic_DNA"/>
</dbReference>
<reference evidence="2" key="1">
    <citation type="journal article" date="2019" name="Int. J. Syst. Evol. Microbiol.">
        <title>The Global Catalogue of Microorganisms (GCM) 10K type strain sequencing project: providing services to taxonomists for standard genome sequencing and annotation.</title>
        <authorList>
            <consortium name="The Broad Institute Genomics Platform"/>
            <consortium name="The Broad Institute Genome Sequencing Center for Infectious Disease"/>
            <person name="Wu L."/>
            <person name="Ma J."/>
        </authorList>
    </citation>
    <scope>NUCLEOTIDE SEQUENCE [LARGE SCALE GENOMIC DNA]</scope>
    <source>
        <strain evidence="2">NBRC 102407</strain>
    </source>
</reference>
<keyword evidence="2" id="KW-1185">Reference proteome</keyword>
<evidence type="ECO:0000313" key="1">
    <source>
        <dbReference type="EMBL" id="GLT20909.1"/>
    </source>
</evidence>
<organism evidence="1 2">
    <name type="scientific">Zoogloea oryzae</name>
    <dbReference type="NCBI Taxonomy" id="310767"/>
    <lineage>
        <taxon>Bacteria</taxon>
        <taxon>Pseudomonadati</taxon>
        <taxon>Pseudomonadota</taxon>
        <taxon>Betaproteobacteria</taxon>
        <taxon>Rhodocyclales</taxon>
        <taxon>Zoogloeaceae</taxon>
        <taxon>Zoogloea</taxon>
    </lineage>
</organism>
<name>A0ABQ6F6M2_9RHOO</name>
<sequence>MTTPSLQKGRPIGFALDDSTAPDSFYRIQNLVIRPEELTRIDPTRNAVLQTAGGAFADVWGAGLPTISIAGHTGWRGSPTKDGVQLFGELRDLVMTQYLRRRDAAVQAGRDPGAVKLIFVDVLDDFAFQVVPTAFVLRRSKSRPLLCQYQINLQVVSEDIDEAKKVFRFVYEDGRDAGIESMADSMGQMDRLVQKMGWLGKNFPDFTKALIRAVGKTRRILDDVLQTKREIDATIRPLFRVADLATQAVRNVAWSMAALTGLPMEVKAQFQQLANAFHNCFCILRNVFKVREALPDYSALYGASTCSSTAGGAPLSPLRHVNAFELLVPVQSASYVTSEGLAALEAAAKSDPVLRPMSVADATYYMERFNA</sequence>
<dbReference type="Pfam" id="PF23980">
    <property type="entry name" value="Phage_tail_tube_init"/>
    <property type="match status" value="1"/>
</dbReference>